<dbReference type="Proteomes" id="UP000032431">
    <property type="component" value="Chromosome I"/>
</dbReference>
<keyword evidence="5" id="KW-1185">Reference proteome</keyword>
<dbReference type="PROSITE" id="PS51737">
    <property type="entry name" value="RECOMBINASE_DNA_BIND"/>
    <property type="match status" value="1"/>
</dbReference>
<dbReference type="InterPro" id="IPR038109">
    <property type="entry name" value="DNA_bind_recomb_sf"/>
</dbReference>
<dbReference type="InterPro" id="IPR050639">
    <property type="entry name" value="SSR_resolvase"/>
</dbReference>
<keyword evidence="1" id="KW-0175">Coiled coil</keyword>
<organism evidence="4 5">
    <name type="scientific">[Clostridium] cellulosi</name>
    <dbReference type="NCBI Taxonomy" id="29343"/>
    <lineage>
        <taxon>Bacteria</taxon>
        <taxon>Bacillati</taxon>
        <taxon>Bacillota</taxon>
        <taxon>Clostridia</taxon>
        <taxon>Eubacteriales</taxon>
        <taxon>Oscillospiraceae</taxon>
        <taxon>Oscillospiraceae incertae sedis</taxon>
    </lineage>
</organism>
<dbReference type="OrthoDB" id="65783at2"/>
<gene>
    <name evidence="4" type="ORF">CCDG5_1021</name>
</gene>
<evidence type="ECO:0000313" key="5">
    <source>
        <dbReference type="Proteomes" id="UP000032431"/>
    </source>
</evidence>
<dbReference type="GO" id="GO:0000150">
    <property type="term" value="F:DNA strand exchange activity"/>
    <property type="evidence" value="ECO:0007669"/>
    <property type="project" value="InterPro"/>
</dbReference>
<dbReference type="Pfam" id="PF07508">
    <property type="entry name" value="Recombinase"/>
    <property type="match status" value="1"/>
</dbReference>
<evidence type="ECO:0000259" key="2">
    <source>
        <dbReference type="PROSITE" id="PS51736"/>
    </source>
</evidence>
<dbReference type="EMBL" id="LM995447">
    <property type="protein sequence ID" value="CDZ24138.1"/>
    <property type="molecule type" value="Genomic_DNA"/>
</dbReference>
<dbReference type="PANTHER" id="PTHR30461:SF23">
    <property type="entry name" value="DNA RECOMBINASE-RELATED"/>
    <property type="match status" value="1"/>
</dbReference>
<dbReference type="AlphaFoldDB" id="A0A078KNT7"/>
<dbReference type="Gene3D" id="3.90.1750.20">
    <property type="entry name" value="Putative Large Serine Recombinase, Chain B, Domain 2"/>
    <property type="match status" value="1"/>
</dbReference>
<dbReference type="InterPro" id="IPR006119">
    <property type="entry name" value="Resolv_N"/>
</dbReference>
<evidence type="ECO:0000256" key="1">
    <source>
        <dbReference type="SAM" id="Coils"/>
    </source>
</evidence>
<dbReference type="InterPro" id="IPR011109">
    <property type="entry name" value="DNA_bind_recombinase_dom"/>
</dbReference>
<dbReference type="Pfam" id="PF13408">
    <property type="entry name" value="Zn_ribbon_recom"/>
    <property type="match status" value="1"/>
</dbReference>
<dbReference type="Gene3D" id="3.40.50.1390">
    <property type="entry name" value="Resolvase, N-terminal catalytic domain"/>
    <property type="match status" value="1"/>
</dbReference>
<dbReference type="KEGG" id="ccel:CCDG5_1021"/>
<name>A0A078KNT7_9FIRM</name>
<proteinExistence type="predicted"/>
<dbReference type="SMART" id="SM00857">
    <property type="entry name" value="Resolvase"/>
    <property type="match status" value="1"/>
</dbReference>
<dbReference type="SUPFAM" id="SSF53041">
    <property type="entry name" value="Resolvase-like"/>
    <property type="match status" value="1"/>
</dbReference>
<dbReference type="CDD" id="cd00338">
    <property type="entry name" value="Ser_Recombinase"/>
    <property type="match status" value="1"/>
</dbReference>
<feature type="coiled-coil region" evidence="1">
    <location>
        <begin position="384"/>
        <end position="446"/>
    </location>
</feature>
<dbReference type="Pfam" id="PF00239">
    <property type="entry name" value="Resolvase"/>
    <property type="match status" value="1"/>
</dbReference>
<dbReference type="PROSITE" id="PS51736">
    <property type="entry name" value="RECOMBINASES_3"/>
    <property type="match status" value="1"/>
</dbReference>
<dbReference type="PATRIC" id="fig|29343.3.peg.1077"/>
<accession>A0A078KNT7</accession>
<sequence length="504" mass="58498">MDSRFFERVAMYLRKSRAEEGEETEVVLAKHRAQLSRYAAEHMINVVKIYEEVVSGDSLFSRPQMLQLLNDIENQEYTGVLCMDIDRLGRGNMKEQGLILETFKNSSTAIITPDKIYDLNNELDETQSEFKTFMARQELKMIKKRLSRGLHLTIEKGGYVSNIPFGYKRGYKNKVPTLVPDPEESKYVQMIFSLYNEGYGCQEICNRLNMLGVRPRRSDMFSRSSVRKILTNPVYIGKIVWGQKKHITTKSFNGRKRIVDNPKENWLVIDGLHQPIIDDETFETANALLQGKRHPPYRVGGVIMNPFSGLLFCRRCGRAMTRRAFGKNKAEYLLCPTTGCMKSSRLENIEHTLIGVLIEQLNTLSLQDENCSTDCHRINDINILENLKAREKKLQKQRNRLYDLLEQGIYTTEIFEERNNILTEQLNKLSAEIKTLEEKQKRKINQNDLSNIKITHLLQEYWNGTPEEKNKLLKCVIKKAFYYKAKNAGPNDYIIEVELRDVLA</sequence>
<feature type="domain" description="Resolvase/invertase-type recombinase catalytic" evidence="2">
    <location>
        <begin position="8"/>
        <end position="157"/>
    </location>
</feature>
<feature type="domain" description="Recombinase" evidence="3">
    <location>
        <begin position="164"/>
        <end position="295"/>
    </location>
</feature>
<dbReference type="GO" id="GO:0003677">
    <property type="term" value="F:DNA binding"/>
    <property type="evidence" value="ECO:0007669"/>
    <property type="project" value="InterPro"/>
</dbReference>
<dbReference type="InterPro" id="IPR025827">
    <property type="entry name" value="Zn_ribbon_recom_dom"/>
</dbReference>
<dbReference type="PANTHER" id="PTHR30461">
    <property type="entry name" value="DNA-INVERTASE FROM LAMBDOID PROPHAGE"/>
    <property type="match status" value="1"/>
</dbReference>
<protein>
    <submittedName>
        <fullName evidence="4">Recombinase</fullName>
    </submittedName>
</protein>
<evidence type="ECO:0000259" key="3">
    <source>
        <dbReference type="PROSITE" id="PS51737"/>
    </source>
</evidence>
<reference evidence="5" key="1">
    <citation type="submission" date="2014-07" db="EMBL/GenBank/DDBJ databases">
        <authorList>
            <person name="Wibberg D."/>
        </authorList>
    </citation>
    <scope>NUCLEOTIDE SEQUENCE [LARGE SCALE GENOMIC DNA]</scope>
    <source>
        <strain evidence="5">DG5</strain>
    </source>
</reference>
<dbReference type="InterPro" id="IPR036162">
    <property type="entry name" value="Resolvase-like_N_sf"/>
</dbReference>
<dbReference type="HOGENOM" id="CLU_010686_18_16_9"/>
<evidence type="ECO:0000313" key="4">
    <source>
        <dbReference type="EMBL" id="CDZ24138.1"/>
    </source>
</evidence>